<reference evidence="4 5" key="1">
    <citation type="submission" date="2016-05" db="EMBL/GenBank/DDBJ databases">
        <title>A degradative enzymes factory behind the ericoid mycorrhizal symbiosis.</title>
        <authorList>
            <consortium name="DOE Joint Genome Institute"/>
            <person name="Martino E."/>
            <person name="Morin E."/>
            <person name="Grelet G."/>
            <person name="Kuo A."/>
            <person name="Kohler A."/>
            <person name="Daghino S."/>
            <person name="Barry K."/>
            <person name="Choi C."/>
            <person name="Cichocki N."/>
            <person name="Clum A."/>
            <person name="Copeland A."/>
            <person name="Hainaut M."/>
            <person name="Haridas S."/>
            <person name="Labutti K."/>
            <person name="Lindquist E."/>
            <person name="Lipzen A."/>
            <person name="Khouja H.-R."/>
            <person name="Murat C."/>
            <person name="Ohm R."/>
            <person name="Olson A."/>
            <person name="Spatafora J."/>
            <person name="Veneault-Fourrey C."/>
            <person name="Henrissat B."/>
            <person name="Grigoriev I."/>
            <person name="Martin F."/>
            <person name="Perotto S."/>
        </authorList>
    </citation>
    <scope>NUCLEOTIDE SEQUENCE [LARGE SCALE GENOMIC DNA]</scope>
    <source>
        <strain evidence="4 5">UAMH 7357</strain>
    </source>
</reference>
<dbReference type="GO" id="GO:0005657">
    <property type="term" value="C:replication fork"/>
    <property type="evidence" value="ECO:0007669"/>
    <property type="project" value="TreeGrafter"/>
</dbReference>
<dbReference type="Proteomes" id="UP000235672">
    <property type="component" value="Unassembled WGS sequence"/>
</dbReference>
<keyword evidence="5" id="KW-1185">Reference proteome</keyword>
<dbReference type="GO" id="GO:0000400">
    <property type="term" value="F:four-way junction DNA binding"/>
    <property type="evidence" value="ECO:0007669"/>
    <property type="project" value="TreeGrafter"/>
</dbReference>
<dbReference type="GO" id="GO:0008094">
    <property type="term" value="F:ATP-dependent activity, acting on DNA"/>
    <property type="evidence" value="ECO:0007669"/>
    <property type="project" value="TreeGrafter"/>
</dbReference>
<dbReference type="GO" id="GO:0005815">
    <property type="term" value="C:microtubule organizing center"/>
    <property type="evidence" value="ECO:0007669"/>
    <property type="project" value="TreeGrafter"/>
</dbReference>
<evidence type="ECO:0000313" key="5">
    <source>
        <dbReference type="Proteomes" id="UP000235672"/>
    </source>
</evidence>
<evidence type="ECO:0000256" key="3">
    <source>
        <dbReference type="SAM" id="MobiDB-lite"/>
    </source>
</evidence>
<dbReference type="GO" id="GO:0042148">
    <property type="term" value="P:DNA strand invasion"/>
    <property type="evidence" value="ECO:0007669"/>
    <property type="project" value="TreeGrafter"/>
</dbReference>
<keyword evidence="2" id="KW-0539">Nucleus</keyword>
<proteinExistence type="predicted"/>
<dbReference type="GO" id="GO:0000724">
    <property type="term" value="P:double-strand break repair via homologous recombination"/>
    <property type="evidence" value="ECO:0007669"/>
    <property type="project" value="TreeGrafter"/>
</dbReference>
<evidence type="ECO:0000256" key="2">
    <source>
        <dbReference type="ARBA" id="ARBA00023242"/>
    </source>
</evidence>
<sequence>MQRFETTWNRCPGFPGKWMPARENRAFVARLKFRDQRPGEPFEIEGHDGFATIKNPLKVEAQATVPFSMGIAPRLPKWTFVKMIEIDHAALNNPDPPPPEPAKPILASQLLELEKKHRKRFTEQGRDERILTGCGEIDEILGGGFERGIVVGISADGGEGRLISFHLLSSILLSNLNTSPTPSTKPKATVIDTTGSFPTALLAKVLSSRIILSRAASTTAAVHSGNYAISGEKQDVPDEEVETDVQRCLEMVAISRVFDFEGLWEVLGEVNRDSTLHDDYAIPSSPDPEAHERESHYPPEIFDSEEELSPERASTRDKNSSDPGIEIIIIDNLTHIITSLLAQKEKSEAHGLLTLLSHTLHTMTHTSNILTILHNSTVPSKPTTTSTSLSTSTSNYNYTYPTTTGAKTHNQHQHQHPRAQPQISNPTSIFPSNTAKPALGQIFTQFPELHLFLSRLPKRREDAEMLYGGEQDSGLGHGSGKEVKYCFVVEVLKDETPNLGEEGESGNGGNRKEGDGERERRFGWREQRWTAVDVKGDGTGFVGAFQVKGNMRGLGLDRERIGGLTDVGHVAKMYGFGGRRV</sequence>
<protein>
    <recommendedName>
        <fullName evidence="6">DNA recombination and repair protein Rad51-like C-terminal domain-containing protein</fullName>
    </recommendedName>
</protein>
<name>A0A2J6QMQ8_9HELO</name>
<dbReference type="GO" id="GO:0007131">
    <property type="term" value="P:reciprocal meiotic recombination"/>
    <property type="evidence" value="ECO:0007669"/>
    <property type="project" value="TreeGrafter"/>
</dbReference>
<feature type="compositionally biased region" description="Basic and acidic residues" evidence="3">
    <location>
        <begin position="510"/>
        <end position="522"/>
    </location>
</feature>
<gene>
    <name evidence="4" type="ORF">NA56DRAFT_721261</name>
</gene>
<feature type="compositionally biased region" description="Basic and acidic residues" evidence="3">
    <location>
        <begin position="309"/>
        <end position="320"/>
    </location>
</feature>
<evidence type="ECO:0000256" key="1">
    <source>
        <dbReference type="ARBA" id="ARBA00004123"/>
    </source>
</evidence>
<accession>A0A2J6QMQ8</accession>
<dbReference type="EMBL" id="KZ613465">
    <property type="protein sequence ID" value="PMD27545.1"/>
    <property type="molecule type" value="Genomic_DNA"/>
</dbReference>
<dbReference type="AlphaFoldDB" id="A0A2J6QMQ8"/>
<organism evidence="4 5">
    <name type="scientific">Hyaloscypha hepaticicola</name>
    <dbReference type="NCBI Taxonomy" id="2082293"/>
    <lineage>
        <taxon>Eukaryota</taxon>
        <taxon>Fungi</taxon>
        <taxon>Dikarya</taxon>
        <taxon>Ascomycota</taxon>
        <taxon>Pezizomycotina</taxon>
        <taxon>Leotiomycetes</taxon>
        <taxon>Helotiales</taxon>
        <taxon>Hyaloscyphaceae</taxon>
        <taxon>Hyaloscypha</taxon>
    </lineage>
</organism>
<feature type="region of interest" description="Disordered" evidence="3">
    <location>
        <begin position="301"/>
        <end position="322"/>
    </location>
</feature>
<dbReference type="Gene3D" id="3.40.50.300">
    <property type="entry name" value="P-loop containing nucleotide triphosphate hydrolases"/>
    <property type="match status" value="1"/>
</dbReference>
<dbReference type="GO" id="GO:0003697">
    <property type="term" value="F:single-stranded DNA binding"/>
    <property type="evidence" value="ECO:0007669"/>
    <property type="project" value="TreeGrafter"/>
</dbReference>
<comment type="subcellular location">
    <subcellularLocation>
        <location evidence="1">Nucleus</location>
    </subcellularLocation>
</comment>
<feature type="region of interest" description="Disordered" evidence="3">
    <location>
        <begin position="497"/>
        <end position="522"/>
    </location>
</feature>
<dbReference type="PANTHER" id="PTHR46457">
    <property type="entry name" value="DNA REPAIR PROTEIN RAD51 HOMOLOG 4"/>
    <property type="match status" value="1"/>
</dbReference>
<dbReference type="GO" id="GO:0033063">
    <property type="term" value="C:Rad51B-Rad51C-Rad51D-XRCC2 complex"/>
    <property type="evidence" value="ECO:0007669"/>
    <property type="project" value="TreeGrafter"/>
</dbReference>
<dbReference type="STRING" id="1745343.A0A2J6QMQ8"/>
<dbReference type="InterPro" id="IPR027417">
    <property type="entry name" value="P-loop_NTPase"/>
</dbReference>
<dbReference type="GO" id="GO:0000723">
    <property type="term" value="P:telomere maintenance"/>
    <property type="evidence" value="ECO:0007669"/>
    <property type="project" value="TreeGrafter"/>
</dbReference>
<evidence type="ECO:0000313" key="4">
    <source>
        <dbReference type="EMBL" id="PMD27545.1"/>
    </source>
</evidence>
<dbReference type="OrthoDB" id="336321at2759"/>
<feature type="region of interest" description="Disordered" evidence="3">
    <location>
        <begin position="276"/>
        <end position="295"/>
    </location>
</feature>
<dbReference type="InterPro" id="IPR051988">
    <property type="entry name" value="HRR_RAD51_Paralog"/>
</dbReference>
<dbReference type="PANTHER" id="PTHR46457:SF1">
    <property type="entry name" value="DNA REPAIR PROTEIN RAD51 HOMOLOG 4"/>
    <property type="match status" value="1"/>
</dbReference>
<dbReference type="SUPFAM" id="SSF52540">
    <property type="entry name" value="P-loop containing nucleoside triphosphate hydrolases"/>
    <property type="match status" value="1"/>
</dbReference>
<evidence type="ECO:0008006" key="6">
    <source>
        <dbReference type="Google" id="ProtNLM"/>
    </source>
</evidence>